<dbReference type="Proteomes" id="UP000281955">
    <property type="component" value="Unassembled WGS sequence"/>
</dbReference>
<dbReference type="UniPathway" id="UPA00077">
    <property type="reaction ID" value="UER00156"/>
</dbReference>
<dbReference type="PANTHER" id="PTHR20941">
    <property type="entry name" value="FOLATE SYNTHESIS PROTEINS"/>
    <property type="match status" value="1"/>
</dbReference>
<keyword evidence="4" id="KW-0289">Folate biosynthesis</keyword>
<gene>
    <name evidence="6" type="ORF">CLV35_2701</name>
</gene>
<accession>A0A420XMD6</accession>
<reference evidence="6 7" key="1">
    <citation type="submission" date="2018-10" db="EMBL/GenBank/DDBJ databases">
        <title>Genomic Encyclopedia of Archaeal and Bacterial Type Strains, Phase II (KMG-II): from individual species to whole genera.</title>
        <authorList>
            <person name="Goeker M."/>
        </authorList>
    </citation>
    <scope>NUCLEOTIDE SEQUENCE [LARGE SCALE GENOMIC DNA]</scope>
    <source>
        <strain evidence="6 7">RP-AC37</strain>
    </source>
</reference>
<comment type="function">
    <text evidence="4">Catalyzes the condensation of para-aminobenzoate (pABA) with 6-hydroxymethyl-7,8-dihydropterin diphosphate (DHPt-PP) to form 7,8-dihydropteroate (H2Pte), the immediate precursor of folate derivatives.</text>
</comment>
<comment type="caution">
    <text evidence="6">The sequence shown here is derived from an EMBL/GenBank/DDBJ whole genome shotgun (WGS) entry which is preliminary data.</text>
</comment>
<evidence type="ECO:0000256" key="4">
    <source>
        <dbReference type="RuleBase" id="RU361205"/>
    </source>
</evidence>
<dbReference type="EC" id="2.5.1.15" evidence="4"/>
<evidence type="ECO:0000313" key="7">
    <source>
        <dbReference type="Proteomes" id="UP000281955"/>
    </source>
</evidence>
<dbReference type="FunFam" id="3.20.20.20:FF:000008">
    <property type="entry name" value="Dihydropteroate synthase"/>
    <property type="match status" value="1"/>
</dbReference>
<evidence type="ECO:0000256" key="1">
    <source>
        <dbReference type="ARBA" id="ARBA00009503"/>
    </source>
</evidence>
<comment type="cofactor">
    <cofactor evidence="4">
        <name>Mg(2+)</name>
        <dbReference type="ChEBI" id="CHEBI:18420"/>
    </cofactor>
</comment>
<dbReference type="GO" id="GO:0046654">
    <property type="term" value="P:tetrahydrofolate biosynthetic process"/>
    <property type="evidence" value="ECO:0007669"/>
    <property type="project" value="UniProtKB-UniPathway"/>
</dbReference>
<dbReference type="Pfam" id="PF00809">
    <property type="entry name" value="Pterin_bind"/>
    <property type="match status" value="1"/>
</dbReference>
<comment type="pathway">
    <text evidence="4">Cofactor biosynthesis; tetrahydrofolate biosynthesis; 7,8-dihydrofolate from 2-amino-4-hydroxy-6-hydroxymethyl-7,8-dihydropteridine diphosphate and 4-aminobenzoate: step 1/2.</text>
</comment>
<evidence type="ECO:0000313" key="6">
    <source>
        <dbReference type="EMBL" id="RKS72457.1"/>
    </source>
</evidence>
<dbReference type="PANTHER" id="PTHR20941:SF8">
    <property type="entry name" value="INACTIVE DIHYDROPTEROATE SYNTHASE 2"/>
    <property type="match status" value="1"/>
</dbReference>
<dbReference type="CDD" id="cd00739">
    <property type="entry name" value="DHPS"/>
    <property type="match status" value="1"/>
</dbReference>
<dbReference type="InParanoid" id="A0A420XMD6"/>
<keyword evidence="4" id="KW-0460">Magnesium</keyword>
<dbReference type="NCBIfam" id="TIGR01496">
    <property type="entry name" value="DHPS"/>
    <property type="match status" value="1"/>
</dbReference>
<protein>
    <recommendedName>
        <fullName evidence="4">Dihydropteroate synthase</fullName>
        <shortName evidence="4">DHPS</shortName>
        <ecNumber evidence="4">2.5.1.15</ecNumber>
    </recommendedName>
    <alternativeName>
        <fullName evidence="4">Dihydropteroate pyrophosphorylase</fullName>
    </alternativeName>
</protein>
<dbReference type="PROSITE" id="PS00792">
    <property type="entry name" value="DHPS_1"/>
    <property type="match status" value="1"/>
</dbReference>
<dbReference type="GO" id="GO:0046656">
    <property type="term" value="P:folic acid biosynthetic process"/>
    <property type="evidence" value="ECO:0007669"/>
    <property type="project" value="UniProtKB-KW"/>
</dbReference>
<evidence type="ECO:0000256" key="3">
    <source>
        <dbReference type="ARBA" id="ARBA00058850"/>
    </source>
</evidence>
<dbReference type="EMBL" id="RBWV01000013">
    <property type="protein sequence ID" value="RKS72457.1"/>
    <property type="molecule type" value="Genomic_DNA"/>
</dbReference>
<comment type="similarity">
    <text evidence="1 4">Belongs to the DHPS family.</text>
</comment>
<comment type="subunit">
    <text evidence="2">Homodimer.</text>
</comment>
<sequence length="299" mass="31731">MTTAPGLTTAPQGELRLGARTFAPDELVVMAVVNRTPDSFFDRGATFAEQAALEAVDRAVDEGAAVVDIGGVKAGYGAVVDAEEEARRVVGFVERVRERHPEVVISVDTWRSDVGDAVCRAGADLLNDAWGGHDPALLEVAARHGAGYVCTHTGGLAPRTDPHRPAYDDVVAEVVAALDELAGRALAVGVRPDGIVIDPAHDFGKATRHSLEVTRRLDELVAGGWPVLVALSRKDFVGESLDLPPDERLEGTLAATAVSAMLGARLFRAHDVRATRRVLDMVACIRGTRQPAVVRRGMA</sequence>
<proteinExistence type="inferred from homology"/>
<dbReference type="GO" id="GO:0005829">
    <property type="term" value="C:cytosol"/>
    <property type="evidence" value="ECO:0007669"/>
    <property type="project" value="TreeGrafter"/>
</dbReference>
<organism evidence="6 7">
    <name type="scientific">Motilibacter peucedani</name>
    <dbReference type="NCBI Taxonomy" id="598650"/>
    <lineage>
        <taxon>Bacteria</taxon>
        <taxon>Bacillati</taxon>
        <taxon>Actinomycetota</taxon>
        <taxon>Actinomycetes</taxon>
        <taxon>Motilibacterales</taxon>
        <taxon>Motilibacteraceae</taxon>
        <taxon>Motilibacter</taxon>
    </lineage>
</organism>
<name>A0A420XMD6_9ACTN</name>
<dbReference type="InterPro" id="IPR006390">
    <property type="entry name" value="DHP_synth_dom"/>
</dbReference>
<dbReference type="AlphaFoldDB" id="A0A420XMD6"/>
<dbReference type="InterPro" id="IPR045031">
    <property type="entry name" value="DHP_synth-like"/>
</dbReference>
<keyword evidence="4" id="KW-0808">Transferase</keyword>
<feature type="domain" description="Pterin-binding" evidence="5">
    <location>
        <begin position="27"/>
        <end position="280"/>
    </location>
</feature>
<keyword evidence="4" id="KW-0479">Metal-binding</keyword>
<dbReference type="PROSITE" id="PS50972">
    <property type="entry name" value="PTERIN_BINDING"/>
    <property type="match status" value="1"/>
</dbReference>
<dbReference type="InterPro" id="IPR011005">
    <property type="entry name" value="Dihydropteroate_synth-like_sf"/>
</dbReference>
<keyword evidence="7" id="KW-1185">Reference proteome</keyword>
<evidence type="ECO:0000256" key="2">
    <source>
        <dbReference type="ARBA" id="ARBA00011738"/>
    </source>
</evidence>
<comment type="function">
    <text evidence="3">Has very low affinity for the DHPS substrate 6-hydroxymethyl-7,8-dihydropterin-pyrophosphate, but can bind the inhibitor dapsone. Seems to lack dihydropteroate synthase activity, and does probably not function in folate metabolism.</text>
</comment>
<dbReference type="GO" id="GO:0004156">
    <property type="term" value="F:dihydropteroate synthase activity"/>
    <property type="evidence" value="ECO:0007669"/>
    <property type="project" value="UniProtKB-EC"/>
</dbReference>
<dbReference type="FunCoup" id="A0A420XMD6">
    <property type="interactions" value="100"/>
</dbReference>
<dbReference type="InterPro" id="IPR000489">
    <property type="entry name" value="Pterin-binding_dom"/>
</dbReference>
<evidence type="ECO:0000259" key="5">
    <source>
        <dbReference type="PROSITE" id="PS50972"/>
    </source>
</evidence>
<dbReference type="GO" id="GO:0046872">
    <property type="term" value="F:metal ion binding"/>
    <property type="evidence" value="ECO:0007669"/>
    <property type="project" value="UniProtKB-KW"/>
</dbReference>
<dbReference type="SUPFAM" id="SSF51717">
    <property type="entry name" value="Dihydropteroate synthetase-like"/>
    <property type="match status" value="1"/>
</dbReference>
<dbReference type="Gene3D" id="3.20.20.20">
    <property type="entry name" value="Dihydropteroate synthase-like"/>
    <property type="match status" value="1"/>
</dbReference>